<dbReference type="PROSITE" id="PS51736">
    <property type="entry name" value="RECOMBINASES_3"/>
    <property type="match status" value="1"/>
</dbReference>
<dbReference type="SUPFAM" id="SSF53041">
    <property type="entry name" value="Resolvase-like"/>
    <property type="match status" value="1"/>
</dbReference>
<gene>
    <name evidence="6" type="ORF">DW099_12460</name>
</gene>
<sequence length="200" mass="23779">MEQQFYGYMRVSSVEQNVERQRQELVRWGIVEKHIYTDKVSGKDFNRPSYQNMRKKLKKGDVLVIKSIDRLGRNYEEIQSEWRYILKEIKADIVIIDMPILDTRTNKDLIGTLISDIVLQLLSYVAQAEREFNHQRQAEGIAIARAKGKHLGRPRKPYPADFDTCFKSWQDGHLTFEKMAERLHLTEGELRWLVRRRNKE</sequence>
<evidence type="ECO:0000313" key="6">
    <source>
        <dbReference type="EMBL" id="RHJ87503.1"/>
    </source>
</evidence>
<dbReference type="AlphaFoldDB" id="A0A415E1P4"/>
<dbReference type="EMBL" id="QRMS01000003">
    <property type="protein sequence ID" value="RHJ87503.1"/>
    <property type="molecule type" value="Genomic_DNA"/>
</dbReference>
<evidence type="ECO:0000256" key="4">
    <source>
        <dbReference type="PIRSR" id="PIRSR606118-50"/>
    </source>
</evidence>
<comment type="caution">
    <text evidence="6">The sequence shown here is derived from an EMBL/GenBank/DDBJ whole genome shotgun (WGS) entry which is preliminary data.</text>
</comment>
<dbReference type="PROSITE" id="PS00398">
    <property type="entry name" value="RECOMBINASES_2"/>
    <property type="match status" value="1"/>
</dbReference>
<dbReference type="PANTHER" id="PTHR30461:SF2">
    <property type="entry name" value="SERINE RECOMBINASE PINE-RELATED"/>
    <property type="match status" value="1"/>
</dbReference>
<dbReference type="PANTHER" id="PTHR30461">
    <property type="entry name" value="DNA-INVERTASE FROM LAMBDOID PROPHAGE"/>
    <property type="match status" value="1"/>
</dbReference>
<dbReference type="OrthoDB" id="9797501at2"/>
<dbReference type="GO" id="GO:0003677">
    <property type="term" value="F:DNA binding"/>
    <property type="evidence" value="ECO:0007669"/>
    <property type="project" value="UniProtKB-KW"/>
</dbReference>
<dbReference type="GO" id="GO:0015074">
    <property type="term" value="P:DNA integration"/>
    <property type="evidence" value="ECO:0007669"/>
    <property type="project" value="UniProtKB-KW"/>
</dbReference>
<keyword evidence="2" id="KW-0238">DNA-binding</keyword>
<reference evidence="6 7" key="1">
    <citation type="submission" date="2018-08" db="EMBL/GenBank/DDBJ databases">
        <title>A genome reference for cultivated species of the human gut microbiota.</title>
        <authorList>
            <person name="Zou Y."/>
            <person name="Xue W."/>
            <person name="Luo G."/>
        </authorList>
    </citation>
    <scope>NUCLEOTIDE SEQUENCE [LARGE SCALE GENOMIC DNA]</scope>
    <source>
        <strain evidence="6 7">AM07-24</strain>
    </source>
</reference>
<dbReference type="Pfam" id="PF00239">
    <property type="entry name" value="Resolvase"/>
    <property type="match status" value="1"/>
</dbReference>
<keyword evidence="3" id="KW-0233">DNA recombination</keyword>
<proteinExistence type="predicted"/>
<name>A0A415E1P4_9FIRM</name>
<feature type="domain" description="Resolvase/invertase-type recombinase catalytic" evidence="5">
    <location>
        <begin position="4"/>
        <end position="148"/>
    </location>
</feature>
<dbReference type="GO" id="GO:0000150">
    <property type="term" value="F:DNA strand exchange activity"/>
    <property type="evidence" value="ECO:0007669"/>
    <property type="project" value="InterPro"/>
</dbReference>
<evidence type="ECO:0000259" key="5">
    <source>
        <dbReference type="PROSITE" id="PS51736"/>
    </source>
</evidence>
<evidence type="ECO:0000256" key="2">
    <source>
        <dbReference type="ARBA" id="ARBA00023125"/>
    </source>
</evidence>
<keyword evidence="7" id="KW-1185">Reference proteome</keyword>
<accession>A0A415E1P4</accession>
<organism evidence="6 7">
    <name type="scientific">Emergencia timonensis</name>
    <dbReference type="NCBI Taxonomy" id="1776384"/>
    <lineage>
        <taxon>Bacteria</taxon>
        <taxon>Bacillati</taxon>
        <taxon>Bacillota</taxon>
        <taxon>Clostridia</taxon>
        <taxon>Peptostreptococcales</taxon>
        <taxon>Anaerovoracaceae</taxon>
        <taxon>Emergencia</taxon>
    </lineage>
</organism>
<evidence type="ECO:0000313" key="7">
    <source>
        <dbReference type="Proteomes" id="UP000284841"/>
    </source>
</evidence>
<dbReference type="Proteomes" id="UP000284841">
    <property type="component" value="Unassembled WGS sequence"/>
</dbReference>
<dbReference type="InterPro" id="IPR006119">
    <property type="entry name" value="Resolv_N"/>
</dbReference>
<dbReference type="SMART" id="SM00857">
    <property type="entry name" value="Resolvase"/>
    <property type="match status" value="1"/>
</dbReference>
<evidence type="ECO:0000256" key="3">
    <source>
        <dbReference type="ARBA" id="ARBA00023172"/>
    </source>
</evidence>
<dbReference type="RefSeq" id="WP_118335906.1">
    <property type="nucleotide sequence ID" value="NZ_AP025567.1"/>
</dbReference>
<dbReference type="CDD" id="cd03768">
    <property type="entry name" value="SR_ResInv"/>
    <property type="match status" value="1"/>
</dbReference>
<dbReference type="Gene3D" id="3.40.50.1390">
    <property type="entry name" value="Resolvase, N-terminal catalytic domain"/>
    <property type="match status" value="1"/>
</dbReference>
<dbReference type="InterPro" id="IPR036162">
    <property type="entry name" value="Resolvase-like_N_sf"/>
</dbReference>
<evidence type="ECO:0000256" key="1">
    <source>
        <dbReference type="ARBA" id="ARBA00022908"/>
    </source>
</evidence>
<dbReference type="InterPro" id="IPR006118">
    <property type="entry name" value="Recombinase_CS"/>
</dbReference>
<keyword evidence="1" id="KW-0229">DNA integration</keyword>
<dbReference type="STRING" id="1776384.GCA_900086585_01062"/>
<feature type="active site" description="O-(5'-phospho-DNA)-serine intermediate" evidence="4">
    <location>
        <position position="12"/>
    </location>
</feature>
<dbReference type="InterPro" id="IPR050639">
    <property type="entry name" value="SSR_resolvase"/>
</dbReference>
<protein>
    <submittedName>
        <fullName evidence="6">Recombinase family protein</fullName>
    </submittedName>
</protein>